<sequence length="214" mass="24198">MNNFALPKENTGLAASKAVILNLVEMPLQVSSEMTVTYSLLTRRLSKDVRRPANDGTGIARRYSLEEGYHIDQRMVVRLENRSFSVQEGALTHRSNKEAVQMRVLIAESAYLIWVLRCERVIANEGNPFTETEVQNRWVKMINDRLELDCKMTHPRYGTKALSKILVTQTWEGTLMGEEELPEDWTTTSGVLVGITRGQREEQGLSLAQTSVGL</sequence>
<evidence type="ECO:0000313" key="2">
    <source>
        <dbReference type="Proteomes" id="UP000799118"/>
    </source>
</evidence>
<proteinExistence type="predicted"/>
<accession>A0A6A4I9C9</accession>
<dbReference type="Proteomes" id="UP000799118">
    <property type="component" value="Unassembled WGS sequence"/>
</dbReference>
<dbReference type="OrthoDB" id="3031569at2759"/>
<dbReference type="AlphaFoldDB" id="A0A6A4I9C9"/>
<name>A0A6A4I9C9_9AGAR</name>
<reference evidence="1" key="1">
    <citation type="journal article" date="2019" name="Environ. Microbiol.">
        <title>Fungal ecological strategies reflected in gene transcription - a case study of two litter decomposers.</title>
        <authorList>
            <person name="Barbi F."/>
            <person name="Kohler A."/>
            <person name="Barry K."/>
            <person name="Baskaran P."/>
            <person name="Daum C."/>
            <person name="Fauchery L."/>
            <person name="Ihrmark K."/>
            <person name="Kuo A."/>
            <person name="LaButti K."/>
            <person name="Lipzen A."/>
            <person name="Morin E."/>
            <person name="Grigoriev I.V."/>
            <person name="Henrissat B."/>
            <person name="Lindahl B."/>
            <person name="Martin F."/>
        </authorList>
    </citation>
    <scope>NUCLEOTIDE SEQUENCE</scope>
    <source>
        <strain evidence="1">JB14</strain>
    </source>
</reference>
<gene>
    <name evidence="1" type="ORF">BT96DRAFT_932479</name>
</gene>
<keyword evidence="2" id="KW-1185">Reference proteome</keyword>
<organism evidence="1 2">
    <name type="scientific">Gymnopus androsaceus JB14</name>
    <dbReference type="NCBI Taxonomy" id="1447944"/>
    <lineage>
        <taxon>Eukaryota</taxon>
        <taxon>Fungi</taxon>
        <taxon>Dikarya</taxon>
        <taxon>Basidiomycota</taxon>
        <taxon>Agaricomycotina</taxon>
        <taxon>Agaricomycetes</taxon>
        <taxon>Agaricomycetidae</taxon>
        <taxon>Agaricales</taxon>
        <taxon>Marasmiineae</taxon>
        <taxon>Omphalotaceae</taxon>
        <taxon>Gymnopus</taxon>
    </lineage>
</organism>
<dbReference type="EMBL" id="ML769390">
    <property type="protein sequence ID" value="KAE9408702.1"/>
    <property type="molecule type" value="Genomic_DNA"/>
</dbReference>
<protein>
    <submittedName>
        <fullName evidence="1">Uncharacterized protein</fullName>
    </submittedName>
</protein>
<evidence type="ECO:0000313" key="1">
    <source>
        <dbReference type="EMBL" id="KAE9408702.1"/>
    </source>
</evidence>